<keyword evidence="6 9" id="KW-1133">Transmembrane helix</keyword>
<sequence length="540" mass="58684">MAKHYVLAMLCIMAQIMFNPAWAEVTSPTTVTSTTSQDAIQTFVKSDFATRRTMLNQWPASIEQLDQLVAYIDQNELYTDSSGHTYILKNDEKLLSYPQLQVIETWPSDLSQVTLVNTLRKALNFGQAKVKLNSDDASQRLAAVDILENNLDELDVATIKQLYLNEKSEGVKARLAQLKARLDFNSSDEFTKIEAVKVLADSNRPDVLALINQSLEQPQNNPALKAALVEAQNKIKTRIQISEWSGHVFSGLSTASILLLAALGLAITYGLLGVINMAHGELIMIGAYTTYVIQSFFKTHFAGLVDWYLLAAIPAAFLVSALIGMLIERTVIRPLYGRQLETLLATFGVSLILMQSVRMIFGAQNVEVSNVAWLSGGIALTPSLMLPYNRIAIIGFTVAVLLLLVFLLNKTRFGLFVRAVTQNRQMARAVGIRSARIDMMAFGLGSGLAGLAGCALAQVGNVGPDLGQNYIIDAFLVVVVGGVGQVWGAVLAALGLGISGTVLEIGLGAVLAKIILLVLVILFIQKRPQGLFAIKGRFVE</sequence>
<dbReference type="Proteomes" id="UP000679388">
    <property type="component" value="Chromosome"/>
</dbReference>
<comment type="subcellular location">
    <subcellularLocation>
        <location evidence="1">Cell inner membrane</location>
        <topology evidence="1">Multi-pass membrane protein</topology>
    </subcellularLocation>
</comment>
<dbReference type="GeneID" id="70090978"/>
<feature type="transmembrane region" description="Helical" evidence="9">
    <location>
        <begin position="391"/>
        <end position="408"/>
    </location>
</feature>
<name>A0AAX1MII4_ACIJU</name>
<dbReference type="InterPro" id="IPR017779">
    <property type="entry name" value="ABC_UrtB_bac"/>
</dbReference>
<evidence type="ECO:0000313" key="12">
    <source>
        <dbReference type="Proteomes" id="UP000679388"/>
    </source>
</evidence>
<evidence type="ECO:0000256" key="9">
    <source>
        <dbReference type="SAM" id="Phobius"/>
    </source>
</evidence>
<evidence type="ECO:0000256" key="10">
    <source>
        <dbReference type="SAM" id="SignalP"/>
    </source>
</evidence>
<dbReference type="PANTHER" id="PTHR11795:SF447">
    <property type="entry name" value="ABC TRANSPORTER PERMEASE PROTEIN"/>
    <property type="match status" value="1"/>
</dbReference>
<evidence type="ECO:0000256" key="7">
    <source>
        <dbReference type="ARBA" id="ARBA00023136"/>
    </source>
</evidence>
<feature type="transmembrane region" description="Helical" evidence="9">
    <location>
        <begin position="282"/>
        <end position="301"/>
    </location>
</feature>
<keyword evidence="5" id="KW-0029">Amino-acid transport</keyword>
<feature type="transmembrane region" description="Helical" evidence="9">
    <location>
        <begin position="307"/>
        <end position="328"/>
    </location>
</feature>
<comment type="similarity">
    <text evidence="8">Belongs to the binding-protein-dependent transport system permease family. LivHM subfamily.</text>
</comment>
<dbReference type="AlphaFoldDB" id="A0AAX1MII4"/>
<gene>
    <name evidence="11" type="primary">urtB</name>
    <name evidence="11" type="ORF">H2677_00555</name>
</gene>
<dbReference type="Pfam" id="PF02653">
    <property type="entry name" value="BPD_transp_2"/>
    <property type="match status" value="1"/>
</dbReference>
<keyword evidence="7 9" id="KW-0472">Membrane</keyword>
<keyword evidence="3" id="KW-1003">Cell membrane</keyword>
<evidence type="ECO:0000256" key="4">
    <source>
        <dbReference type="ARBA" id="ARBA00022692"/>
    </source>
</evidence>
<dbReference type="PANTHER" id="PTHR11795">
    <property type="entry name" value="BRANCHED-CHAIN AMINO ACID TRANSPORT SYSTEM PERMEASE PROTEIN LIVH"/>
    <property type="match status" value="1"/>
</dbReference>
<evidence type="ECO:0000313" key="11">
    <source>
        <dbReference type="EMBL" id="QUY36739.1"/>
    </source>
</evidence>
<evidence type="ECO:0000256" key="5">
    <source>
        <dbReference type="ARBA" id="ARBA00022970"/>
    </source>
</evidence>
<dbReference type="GO" id="GO:0022857">
    <property type="term" value="F:transmembrane transporter activity"/>
    <property type="evidence" value="ECO:0007669"/>
    <property type="project" value="InterPro"/>
</dbReference>
<keyword evidence="10" id="KW-0732">Signal</keyword>
<proteinExistence type="inferred from homology"/>
<dbReference type="InterPro" id="IPR052157">
    <property type="entry name" value="BCAA_transport_permease"/>
</dbReference>
<reference evidence="11" key="1">
    <citation type="submission" date="2020-07" db="EMBL/GenBank/DDBJ databases">
        <title>Acinetobacter junii strain YR7 chromosome and plasmid pNDM-YR7.</title>
        <authorList>
            <person name="Tang B."/>
        </authorList>
    </citation>
    <scope>NUCLEOTIDE SEQUENCE</scope>
    <source>
        <strain evidence="11">YR7</strain>
    </source>
</reference>
<dbReference type="RefSeq" id="WP_212638937.1">
    <property type="nucleotide sequence ID" value="NZ_CP059558.1"/>
</dbReference>
<evidence type="ECO:0000256" key="2">
    <source>
        <dbReference type="ARBA" id="ARBA00022448"/>
    </source>
</evidence>
<dbReference type="CDD" id="cd06582">
    <property type="entry name" value="TM_PBP1_LivH_like"/>
    <property type="match status" value="1"/>
</dbReference>
<dbReference type="EMBL" id="CP059558">
    <property type="protein sequence ID" value="QUY36739.1"/>
    <property type="molecule type" value="Genomic_DNA"/>
</dbReference>
<evidence type="ECO:0000256" key="1">
    <source>
        <dbReference type="ARBA" id="ARBA00004429"/>
    </source>
</evidence>
<feature type="transmembrane region" description="Helical" evidence="9">
    <location>
        <begin position="340"/>
        <end position="361"/>
    </location>
</feature>
<keyword evidence="4 9" id="KW-0812">Transmembrane</keyword>
<evidence type="ECO:0000256" key="3">
    <source>
        <dbReference type="ARBA" id="ARBA00022475"/>
    </source>
</evidence>
<evidence type="ECO:0000256" key="8">
    <source>
        <dbReference type="ARBA" id="ARBA00037998"/>
    </source>
</evidence>
<accession>A0AAX1MII4</accession>
<dbReference type="InterPro" id="IPR001851">
    <property type="entry name" value="ABC_transp_permease"/>
</dbReference>
<organism evidence="11 12">
    <name type="scientific">Acinetobacter junii</name>
    <dbReference type="NCBI Taxonomy" id="40215"/>
    <lineage>
        <taxon>Bacteria</taxon>
        <taxon>Pseudomonadati</taxon>
        <taxon>Pseudomonadota</taxon>
        <taxon>Gammaproteobacteria</taxon>
        <taxon>Moraxellales</taxon>
        <taxon>Moraxellaceae</taxon>
        <taxon>Acinetobacter</taxon>
    </lineage>
</organism>
<feature type="transmembrane region" description="Helical" evidence="9">
    <location>
        <begin position="474"/>
        <end position="499"/>
    </location>
</feature>
<dbReference type="NCBIfam" id="TIGR03409">
    <property type="entry name" value="urea_trans_UrtB"/>
    <property type="match status" value="1"/>
</dbReference>
<feature type="signal peptide" evidence="10">
    <location>
        <begin position="1"/>
        <end position="23"/>
    </location>
</feature>
<dbReference type="GO" id="GO:0005886">
    <property type="term" value="C:plasma membrane"/>
    <property type="evidence" value="ECO:0007669"/>
    <property type="project" value="UniProtKB-SubCell"/>
</dbReference>
<keyword evidence="2" id="KW-0813">Transport</keyword>
<feature type="chain" id="PRO_5043779811" evidence="10">
    <location>
        <begin position="24"/>
        <end position="540"/>
    </location>
</feature>
<feature type="transmembrane region" description="Helical" evidence="9">
    <location>
        <begin position="505"/>
        <end position="524"/>
    </location>
</feature>
<feature type="transmembrane region" description="Helical" evidence="9">
    <location>
        <begin position="255"/>
        <end position="275"/>
    </location>
</feature>
<dbReference type="GO" id="GO:0006865">
    <property type="term" value="P:amino acid transport"/>
    <property type="evidence" value="ECO:0007669"/>
    <property type="project" value="UniProtKB-KW"/>
</dbReference>
<evidence type="ECO:0000256" key="6">
    <source>
        <dbReference type="ARBA" id="ARBA00022989"/>
    </source>
</evidence>
<protein>
    <submittedName>
        <fullName evidence="11">Urea ABC transporter permease subunit UrtB</fullName>
    </submittedName>
</protein>